<gene>
    <name evidence="2" type="ORF">PIB30_042265</name>
</gene>
<feature type="transmembrane region" description="Helical" evidence="1">
    <location>
        <begin position="64"/>
        <end position="85"/>
    </location>
</feature>
<protein>
    <submittedName>
        <fullName evidence="2">Uncharacterized protein</fullName>
    </submittedName>
</protein>
<dbReference type="Proteomes" id="UP001341840">
    <property type="component" value="Unassembled WGS sequence"/>
</dbReference>
<evidence type="ECO:0000313" key="3">
    <source>
        <dbReference type="Proteomes" id="UP001341840"/>
    </source>
</evidence>
<evidence type="ECO:0000313" key="2">
    <source>
        <dbReference type="EMBL" id="MED6147238.1"/>
    </source>
</evidence>
<evidence type="ECO:0000256" key="1">
    <source>
        <dbReference type="SAM" id="Phobius"/>
    </source>
</evidence>
<feature type="non-terminal residue" evidence="2">
    <location>
        <position position="1"/>
    </location>
</feature>
<comment type="caution">
    <text evidence="2">The sequence shown here is derived from an EMBL/GenBank/DDBJ whole genome shotgun (WGS) entry which is preliminary data.</text>
</comment>
<dbReference type="EMBL" id="JASCZI010090860">
    <property type="protein sequence ID" value="MED6147238.1"/>
    <property type="molecule type" value="Genomic_DNA"/>
</dbReference>
<keyword evidence="3" id="KW-1185">Reference proteome</keyword>
<keyword evidence="1" id="KW-0812">Transmembrane</keyword>
<organism evidence="2 3">
    <name type="scientific">Stylosanthes scabra</name>
    <dbReference type="NCBI Taxonomy" id="79078"/>
    <lineage>
        <taxon>Eukaryota</taxon>
        <taxon>Viridiplantae</taxon>
        <taxon>Streptophyta</taxon>
        <taxon>Embryophyta</taxon>
        <taxon>Tracheophyta</taxon>
        <taxon>Spermatophyta</taxon>
        <taxon>Magnoliopsida</taxon>
        <taxon>eudicotyledons</taxon>
        <taxon>Gunneridae</taxon>
        <taxon>Pentapetalae</taxon>
        <taxon>rosids</taxon>
        <taxon>fabids</taxon>
        <taxon>Fabales</taxon>
        <taxon>Fabaceae</taxon>
        <taxon>Papilionoideae</taxon>
        <taxon>50 kb inversion clade</taxon>
        <taxon>dalbergioids sensu lato</taxon>
        <taxon>Dalbergieae</taxon>
        <taxon>Pterocarpus clade</taxon>
        <taxon>Stylosanthes</taxon>
    </lineage>
</organism>
<proteinExistence type="predicted"/>
<sequence>GRFLGWGACNPCFRCTRRCHRRGSRLASAWIREVRDRCLRKWVSARLDKRCRRLLIDGLESSFLLLRCFFLLIVSCFQQFVIAAYKVGRIHQCSGCCFSEILEGVKIIITLLIGLKIKI</sequence>
<name>A0ABU6TH34_9FABA</name>
<reference evidence="2 3" key="1">
    <citation type="journal article" date="2023" name="Plants (Basel)">
        <title>Bridging the Gap: Combining Genomics and Transcriptomics Approaches to Understand Stylosanthes scabra, an Orphan Legume from the Brazilian Caatinga.</title>
        <authorList>
            <person name="Ferreira-Neto J.R.C."/>
            <person name="da Silva M.D."/>
            <person name="Binneck E."/>
            <person name="de Melo N.F."/>
            <person name="da Silva R.H."/>
            <person name="de Melo A.L.T.M."/>
            <person name="Pandolfi V."/>
            <person name="Bustamante F.O."/>
            <person name="Brasileiro-Vidal A.C."/>
            <person name="Benko-Iseppon A.M."/>
        </authorList>
    </citation>
    <scope>NUCLEOTIDE SEQUENCE [LARGE SCALE GENOMIC DNA]</scope>
    <source>
        <tissue evidence="2">Leaves</tissue>
    </source>
</reference>
<accession>A0ABU6TH34</accession>
<keyword evidence="1" id="KW-0472">Membrane</keyword>
<keyword evidence="1" id="KW-1133">Transmembrane helix</keyword>